<proteinExistence type="predicted"/>
<dbReference type="GO" id="GO:0005524">
    <property type="term" value="F:ATP binding"/>
    <property type="evidence" value="ECO:0007669"/>
    <property type="project" value="InterPro"/>
</dbReference>
<dbReference type="SMART" id="SM00220">
    <property type="entry name" value="S_TKc"/>
    <property type="match status" value="1"/>
</dbReference>
<dbReference type="STRING" id="1095630.A0A2J6TAB9"/>
<evidence type="ECO:0000256" key="1">
    <source>
        <dbReference type="SAM" id="MobiDB-lite"/>
    </source>
</evidence>
<evidence type="ECO:0000313" key="3">
    <source>
        <dbReference type="EMBL" id="PMD59951.1"/>
    </source>
</evidence>
<accession>A0A2J6TAB9</accession>
<organism evidence="3 4">
    <name type="scientific">Hyaloscypha bicolor E</name>
    <dbReference type="NCBI Taxonomy" id="1095630"/>
    <lineage>
        <taxon>Eukaryota</taxon>
        <taxon>Fungi</taxon>
        <taxon>Dikarya</taxon>
        <taxon>Ascomycota</taxon>
        <taxon>Pezizomycotina</taxon>
        <taxon>Leotiomycetes</taxon>
        <taxon>Helotiales</taxon>
        <taxon>Hyaloscyphaceae</taxon>
        <taxon>Hyaloscypha</taxon>
        <taxon>Hyaloscypha bicolor</taxon>
    </lineage>
</organism>
<name>A0A2J6TAB9_9HELO</name>
<dbReference type="InterPro" id="IPR000719">
    <property type="entry name" value="Prot_kinase_dom"/>
</dbReference>
<dbReference type="AlphaFoldDB" id="A0A2J6TAB9"/>
<dbReference type="Gene3D" id="1.10.510.10">
    <property type="entry name" value="Transferase(Phosphotransferase) domain 1"/>
    <property type="match status" value="1"/>
</dbReference>
<dbReference type="GO" id="GO:0004672">
    <property type="term" value="F:protein kinase activity"/>
    <property type="evidence" value="ECO:0007669"/>
    <property type="project" value="InterPro"/>
</dbReference>
<dbReference type="Pfam" id="PF00069">
    <property type="entry name" value="Pkinase"/>
    <property type="match status" value="1"/>
</dbReference>
<protein>
    <recommendedName>
        <fullName evidence="2">Protein kinase domain-containing protein</fullName>
    </recommendedName>
</protein>
<reference evidence="3 4" key="1">
    <citation type="submission" date="2016-04" db="EMBL/GenBank/DDBJ databases">
        <title>A degradative enzymes factory behind the ericoid mycorrhizal symbiosis.</title>
        <authorList>
            <consortium name="DOE Joint Genome Institute"/>
            <person name="Martino E."/>
            <person name="Morin E."/>
            <person name="Grelet G."/>
            <person name="Kuo A."/>
            <person name="Kohler A."/>
            <person name="Daghino S."/>
            <person name="Barry K."/>
            <person name="Choi C."/>
            <person name="Cichocki N."/>
            <person name="Clum A."/>
            <person name="Copeland A."/>
            <person name="Hainaut M."/>
            <person name="Haridas S."/>
            <person name="Labutti K."/>
            <person name="Lindquist E."/>
            <person name="Lipzen A."/>
            <person name="Khouja H.-R."/>
            <person name="Murat C."/>
            <person name="Ohm R."/>
            <person name="Olson A."/>
            <person name="Spatafora J."/>
            <person name="Veneault-Fourrey C."/>
            <person name="Henrissat B."/>
            <person name="Grigoriev I."/>
            <person name="Martin F."/>
            <person name="Perotto S."/>
        </authorList>
    </citation>
    <scope>NUCLEOTIDE SEQUENCE [LARGE SCALE GENOMIC DNA]</scope>
    <source>
        <strain evidence="3 4">E</strain>
    </source>
</reference>
<dbReference type="PROSITE" id="PS50011">
    <property type="entry name" value="PROTEIN_KINASE_DOM"/>
    <property type="match status" value="1"/>
</dbReference>
<keyword evidence="4" id="KW-1185">Reference proteome</keyword>
<dbReference type="InParanoid" id="A0A2J6TAB9"/>
<dbReference type="EMBL" id="KZ613803">
    <property type="protein sequence ID" value="PMD59951.1"/>
    <property type="molecule type" value="Genomic_DNA"/>
</dbReference>
<evidence type="ECO:0000313" key="4">
    <source>
        <dbReference type="Proteomes" id="UP000235371"/>
    </source>
</evidence>
<dbReference type="Proteomes" id="UP000235371">
    <property type="component" value="Unassembled WGS sequence"/>
</dbReference>
<feature type="region of interest" description="Disordered" evidence="1">
    <location>
        <begin position="1"/>
        <end position="25"/>
    </location>
</feature>
<feature type="domain" description="Protein kinase" evidence="2">
    <location>
        <begin position="32"/>
        <end position="263"/>
    </location>
</feature>
<evidence type="ECO:0000259" key="2">
    <source>
        <dbReference type="PROSITE" id="PS50011"/>
    </source>
</evidence>
<gene>
    <name evidence="3" type="ORF">K444DRAFT_403057</name>
</gene>
<dbReference type="GeneID" id="36580619"/>
<sequence>MKSYVELAREGPSRGTSGSPASKDPWGRPFSFATIESIGRGASGMVFDIDASRVIKVFAGDEGDEKDELKLAREKIFDELQRHGSQKFTIRYVEGCRSGLVLERLVGTLRERLQSFSQKSWEQRSLGSCKGLPSLHEHKGIYGDIGHQNILVGDGDHVKLCDFAGSRIGDDAWAPYDIYSQDSSYFRNQPTVATEIFAVGSLLYKIWNFHRPYRSKKDAVVQKGFHDRAFPLVSIRGLRNKIISKYYDGGYHSVYSGVWSREQ</sequence>
<dbReference type="OrthoDB" id="1668230at2759"/>
<dbReference type="RefSeq" id="XP_024736855.1">
    <property type="nucleotide sequence ID" value="XM_024872539.1"/>
</dbReference>
<dbReference type="SUPFAM" id="SSF56112">
    <property type="entry name" value="Protein kinase-like (PK-like)"/>
    <property type="match status" value="1"/>
</dbReference>
<dbReference type="InterPro" id="IPR011009">
    <property type="entry name" value="Kinase-like_dom_sf"/>
</dbReference>